<evidence type="ECO:0000256" key="1">
    <source>
        <dbReference type="SAM" id="Phobius"/>
    </source>
</evidence>
<evidence type="ECO:0000313" key="2">
    <source>
        <dbReference type="EMBL" id="THD75883.1"/>
    </source>
</evidence>
<name>A0A4S3MB79_9RHOB</name>
<organism evidence="2 3">
    <name type="scientific">Thalassobius vesicularis</name>
    <dbReference type="NCBI Taxonomy" id="1294297"/>
    <lineage>
        <taxon>Bacteria</taxon>
        <taxon>Pseudomonadati</taxon>
        <taxon>Pseudomonadota</taxon>
        <taxon>Alphaproteobacteria</taxon>
        <taxon>Rhodobacterales</taxon>
        <taxon>Roseobacteraceae</taxon>
        <taxon>Thalassovita</taxon>
    </lineage>
</organism>
<reference evidence="2 3" key="1">
    <citation type="submission" date="2019-04" db="EMBL/GenBank/DDBJ databases">
        <title>Draft genome sequence of Youngimonas vesicularis.</title>
        <authorList>
            <person name="Hameed A."/>
        </authorList>
    </citation>
    <scope>NUCLEOTIDE SEQUENCE [LARGE SCALE GENOMIC DNA]</scope>
    <source>
        <strain evidence="2 3">CC-AMW-E</strain>
    </source>
</reference>
<dbReference type="EMBL" id="SSMD01000002">
    <property type="protein sequence ID" value="THD75883.1"/>
    <property type="molecule type" value="Genomic_DNA"/>
</dbReference>
<protein>
    <recommendedName>
        <fullName evidence="4">DUF4345 domain-containing protein</fullName>
    </recommendedName>
</protein>
<dbReference type="Proteomes" id="UP000306113">
    <property type="component" value="Unassembled WGS sequence"/>
</dbReference>
<evidence type="ECO:0000313" key="3">
    <source>
        <dbReference type="Proteomes" id="UP000306113"/>
    </source>
</evidence>
<keyword evidence="3" id="KW-1185">Reference proteome</keyword>
<dbReference type="AlphaFoldDB" id="A0A4S3MB79"/>
<feature type="transmembrane region" description="Helical" evidence="1">
    <location>
        <begin position="122"/>
        <end position="145"/>
    </location>
</feature>
<keyword evidence="1" id="KW-1133">Transmembrane helix</keyword>
<feature type="transmembrane region" description="Helical" evidence="1">
    <location>
        <begin position="67"/>
        <end position="86"/>
    </location>
</feature>
<feature type="transmembrane region" description="Helical" evidence="1">
    <location>
        <begin position="26"/>
        <end position="47"/>
    </location>
</feature>
<evidence type="ECO:0008006" key="4">
    <source>
        <dbReference type="Google" id="ProtNLM"/>
    </source>
</evidence>
<keyword evidence="1" id="KW-0812">Transmembrane</keyword>
<sequence length="150" mass="16327">MQQIWPKSTKHANNLSRKSKTGRKHFVTFTIFLITAIIGLLFGLLMMVAPHIQATNVGFEPSAQLSVFVRAYGAAILAATVLNYLVRNEPDSVALKAALWSNVTLHLLITALHVHVVATGVVALGAVIPGQVANFFILFGSLYFIRRMAA</sequence>
<accession>A0A4S3MB79</accession>
<keyword evidence="1" id="KW-0472">Membrane</keyword>
<proteinExistence type="predicted"/>
<dbReference type="RefSeq" id="WP_136338244.1">
    <property type="nucleotide sequence ID" value="NZ_SSMD01000002.1"/>
</dbReference>
<comment type="caution">
    <text evidence="2">The sequence shown here is derived from an EMBL/GenBank/DDBJ whole genome shotgun (WGS) entry which is preliminary data.</text>
</comment>
<feature type="transmembrane region" description="Helical" evidence="1">
    <location>
        <begin position="98"/>
        <end position="116"/>
    </location>
</feature>
<gene>
    <name evidence="2" type="ORF">E7681_05390</name>
</gene>